<accession>A0A1R3KNA7</accession>
<evidence type="ECO:0000313" key="3">
    <source>
        <dbReference type="Proteomes" id="UP000187203"/>
    </source>
</evidence>
<comment type="caution">
    <text evidence="2">The sequence shown here is derived from an EMBL/GenBank/DDBJ whole genome shotgun (WGS) entry which is preliminary data.</text>
</comment>
<gene>
    <name evidence="2" type="ORF">COLO4_06337</name>
</gene>
<dbReference type="AlphaFoldDB" id="A0A1R3KNA7"/>
<reference evidence="3" key="1">
    <citation type="submission" date="2013-09" db="EMBL/GenBank/DDBJ databases">
        <title>Corchorus olitorius genome sequencing.</title>
        <authorList>
            <person name="Alam M."/>
            <person name="Haque M.S."/>
            <person name="Islam M.S."/>
            <person name="Emdad E.M."/>
            <person name="Islam M.M."/>
            <person name="Ahmed B."/>
            <person name="Halim A."/>
            <person name="Hossen Q.M.M."/>
            <person name="Hossain M.Z."/>
            <person name="Ahmed R."/>
            <person name="Khan M.M."/>
            <person name="Islam R."/>
            <person name="Rashid M.M."/>
            <person name="Khan S.A."/>
            <person name="Rahman M.S."/>
            <person name="Alam M."/>
            <person name="Yahiya A.S."/>
            <person name="Khan M.S."/>
            <person name="Azam M.S."/>
            <person name="Haque T."/>
            <person name="Lashkar M.Z.H."/>
            <person name="Akhand A.I."/>
            <person name="Morshed G."/>
            <person name="Roy S."/>
            <person name="Uddin K.S."/>
            <person name="Rabeya T."/>
            <person name="Hossain A.S."/>
            <person name="Chowdhury A."/>
            <person name="Snigdha A.R."/>
            <person name="Mortoza M.S."/>
            <person name="Matin S.A."/>
            <person name="Hoque S.M.E."/>
            <person name="Islam M.K."/>
            <person name="Roy D.K."/>
            <person name="Haider R."/>
            <person name="Moosa M.M."/>
            <person name="Elias S.M."/>
            <person name="Hasan A.M."/>
            <person name="Jahan S."/>
            <person name="Shafiuddin M."/>
            <person name="Mahmood N."/>
            <person name="Shommy N.S."/>
        </authorList>
    </citation>
    <scope>NUCLEOTIDE SEQUENCE [LARGE SCALE GENOMIC DNA]</scope>
    <source>
        <strain evidence="3">cv. O-4</strain>
    </source>
</reference>
<name>A0A1R3KNA7_9ROSI</name>
<keyword evidence="3" id="KW-1185">Reference proteome</keyword>
<protein>
    <submittedName>
        <fullName evidence="2">Uncharacterized protein</fullName>
    </submittedName>
</protein>
<dbReference type="Proteomes" id="UP000187203">
    <property type="component" value="Unassembled WGS sequence"/>
</dbReference>
<sequence>MDKLVDNGRDAPAPRGRTCASIPKNGPTPILSRSLQSSVFLVREYSINPKHRNGN</sequence>
<feature type="region of interest" description="Disordered" evidence="1">
    <location>
        <begin position="1"/>
        <end position="31"/>
    </location>
</feature>
<proteinExistence type="predicted"/>
<organism evidence="2 3">
    <name type="scientific">Corchorus olitorius</name>
    <dbReference type="NCBI Taxonomy" id="93759"/>
    <lineage>
        <taxon>Eukaryota</taxon>
        <taxon>Viridiplantae</taxon>
        <taxon>Streptophyta</taxon>
        <taxon>Embryophyta</taxon>
        <taxon>Tracheophyta</taxon>
        <taxon>Spermatophyta</taxon>
        <taxon>Magnoliopsida</taxon>
        <taxon>eudicotyledons</taxon>
        <taxon>Gunneridae</taxon>
        <taxon>Pentapetalae</taxon>
        <taxon>rosids</taxon>
        <taxon>malvids</taxon>
        <taxon>Malvales</taxon>
        <taxon>Malvaceae</taxon>
        <taxon>Grewioideae</taxon>
        <taxon>Apeibeae</taxon>
        <taxon>Corchorus</taxon>
    </lineage>
</organism>
<dbReference type="EMBL" id="AWUE01012665">
    <property type="protein sequence ID" value="OMP08566.1"/>
    <property type="molecule type" value="Genomic_DNA"/>
</dbReference>
<evidence type="ECO:0000256" key="1">
    <source>
        <dbReference type="SAM" id="MobiDB-lite"/>
    </source>
</evidence>
<evidence type="ECO:0000313" key="2">
    <source>
        <dbReference type="EMBL" id="OMP08566.1"/>
    </source>
</evidence>